<sequence>MTSSTRSRRGTAFWTPGRVALAALGVLTLIFIFGNTRRTEIRLLIPEVAMPLWLALFATAVIGGLCGFYFGRRR</sequence>
<dbReference type="RefSeq" id="WP_311707106.1">
    <property type="nucleotide sequence ID" value="NZ_JAVREL010000017.1"/>
</dbReference>
<accession>A0ABU2MWE9</accession>
<dbReference type="Proteomes" id="UP001183246">
    <property type="component" value="Unassembled WGS sequence"/>
</dbReference>
<evidence type="ECO:0000313" key="3">
    <source>
        <dbReference type="Proteomes" id="UP001183246"/>
    </source>
</evidence>
<name>A0ABU2MWE9_9ACTN</name>
<comment type="caution">
    <text evidence="2">The sequence shown here is derived from an EMBL/GenBank/DDBJ whole genome shotgun (WGS) entry which is preliminary data.</text>
</comment>
<keyword evidence="1" id="KW-0472">Membrane</keyword>
<protein>
    <submittedName>
        <fullName evidence="2">DUF1049 domain-containing protein</fullName>
    </submittedName>
</protein>
<gene>
    <name evidence="2" type="ORF">RM590_25775</name>
</gene>
<feature type="transmembrane region" description="Helical" evidence="1">
    <location>
        <begin position="52"/>
        <end position="71"/>
    </location>
</feature>
<reference evidence="3" key="1">
    <citation type="submission" date="2023-07" db="EMBL/GenBank/DDBJ databases">
        <title>30 novel species of actinomycetes from the DSMZ collection.</title>
        <authorList>
            <person name="Nouioui I."/>
        </authorList>
    </citation>
    <scope>NUCLEOTIDE SEQUENCE [LARGE SCALE GENOMIC DNA]</scope>
    <source>
        <strain evidence="3">DSM 44938</strain>
    </source>
</reference>
<keyword evidence="1" id="KW-1133">Transmembrane helix</keyword>
<keyword evidence="3" id="KW-1185">Reference proteome</keyword>
<evidence type="ECO:0000256" key="1">
    <source>
        <dbReference type="SAM" id="Phobius"/>
    </source>
</evidence>
<evidence type="ECO:0000313" key="2">
    <source>
        <dbReference type="EMBL" id="MDT0345971.1"/>
    </source>
</evidence>
<organism evidence="2 3">
    <name type="scientific">Streptomyces litchfieldiae</name>
    <dbReference type="NCBI Taxonomy" id="3075543"/>
    <lineage>
        <taxon>Bacteria</taxon>
        <taxon>Bacillati</taxon>
        <taxon>Actinomycetota</taxon>
        <taxon>Actinomycetes</taxon>
        <taxon>Kitasatosporales</taxon>
        <taxon>Streptomycetaceae</taxon>
        <taxon>Streptomyces</taxon>
    </lineage>
</organism>
<proteinExistence type="predicted"/>
<keyword evidence="1" id="KW-0812">Transmembrane</keyword>
<dbReference type="EMBL" id="JAVREL010000017">
    <property type="protein sequence ID" value="MDT0345971.1"/>
    <property type="molecule type" value="Genomic_DNA"/>
</dbReference>
<feature type="transmembrane region" description="Helical" evidence="1">
    <location>
        <begin position="12"/>
        <end position="32"/>
    </location>
</feature>